<feature type="region of interest" description="Disordered" evidence="1">
    <location>
        <begin position="1"/>
        <end position="20"/>
    </location>
</feature>
<dbReference type="STRING" id="53463.SAMN05444389_101233"/>
<dbReference type="Proteomes" id="UP000184444">
    <property type="component" value="Unassembled WGS sequence"/>
</dbReference>
<organism evidence="2 3">
    <name type="scientific">Paracoccus solventivorans</name>
    <dbReference type="NCBI Taxonomy" id="53463"/>
    <lineage>
        <taxon>Bacteria</taxon>
        <taxon>Pseudomonadati</taxon>
        <taxon>Pseudomonadota</taxon>
        <taxon>Alphaproteobacteria</taxon>
        <taxon>Rhodobacterales</taxon>
        <taxon>Paracoccaceae</taxon>
        <taxon>Paracoccus</taxon>
    </lineage>
</organism>
<accession>A0A1M7DAE3</accession>
<dbReference type="AlphaFoldDB" id="A0A1M7DAE3"/>
<reference evidence="3" key="1">
    <citation type="submission" date="2016-11" db="EMBL/GenBank/DDBJ databases">
        <authorList>
            <person name="Varghese N."/>
            <person name="Submissions S."/>
        </authorList>
    </citation>
    <scope>NUCLEOTIDE SEQUENCE [LARGE SCALE GENOMIC DNA]</scope>
    <source>
        <strain evidence="3">DSM 6637</strain>
    </source>
</reference>
<evidence type="ECO:0000313" key="3">
    <source>
        <dbReference type="Proteomes" id="UP000184444"/>
    </source>
</evidence>
<sequence length="39" mass="4056">MIAQEGGEVGDILMDQSDGRLPEQGFVSCAERCSAPGTT</sequence>
<name>A0A1M7DAE3_9RHOB</name>
<evidence type="ECO:0000313" key="2">
    <source>
        <dbReference type="EMBL" id="SHL76333.1"/>
    </source>
</evidence>
<gene>
    <name evidence="2" type="ORF">SAMN05444389_101233</name>
</gene>
<proteinExistence type="predicted"/>
<dbReference type="EMBL" id="FRCK01000001">
    <property type="protein sequence ID" value="SHL76333.1"/>
    <property type="molecule type" value="Genomic_DNA"/>
</dbReference>
<evidence type="ECO:0000256" key="1">
    <source>
        <dbReference type="SAM" id="MobiDB-lite"/>
    </source>
</evidence>
<protein>
    <submittedName>
        <fullName evidence="2">Uncharacterized protein</fullName>
    </submittedName>
</protein>
<keyword evidence="3" id="KW-1185">Reference proteome</keyword>